<protein>
    <submittedName>
        <fullName evidence="2">Uncharacterized conserved protein GlcG, DUF336 family</fullName>
    </submittedName>
</protein>
<feature type="chain" id="PRO_5012667066" evidence="1">
    <location>
        <begin position="38"/>
        <end position="182"/>
    </location>
</feature>
<feature type="signal peptide" evidence="1">
    <location>
        <begin position="1"/>
        <end position="37"/>
    </location>
</feature>
<name>A0A1Y6B9U7_9PROT</name>
<dbReference type="PANTHER" id="PTHR34309">
    <property type="entry name" value="SLR1406 PROTEIN"/>
    <property type="match status" value="1"/>
</dbReference>
<dbReference type="PANTHER" id="PTHR34309:SF10">
    <property type="entry name" value="SLR1406 PROTEIN"/>
    <property type="match status" value="1"/>
</dbReference>
<reference evidence="2 3" key="1">
    <citation type="submission" date="2017-04" db="EMBL/GenBank/DDBJ databases">
        <authorList>
            <person name="Afonso C.L."/>
            <person name="Miller P.J."/>
            <person name="Scott M.A."/>
            <person name="Spackman E."/>
            <person name="Goraichik I."/>
            <person name="Dimitrov K.M."/>
            <person name="Suarez D.L."/>
            <person name="Swayne D.E."/>
        </authorList>
    </citation>
    <scope>NUCLEOTIDE SEQUENCE [LARGE SCALE GENOMIC DNA]</scope>
    <source>
        <strain evidence="2 3">USBA 355</strain>
    </source>
</reference>
<evidence type="ECO:0000313" key="3">
    <source>
        <dbReference type="Proteomes" id="UP000192917"/>
    </source>
</evidence>
<dbReference type="Pfam" id="PF03928">
    <property type="entry name" value="HbpS-like"/>
    <property type="match status" value="1"/>
</dbReference>
<organism evidence="2 3">
    <name type="scientific">Tistlia consotensis USBA 355</name>
    <dbReference type="NCBI Taxonomy" id="560819"/>
    <lineage>
        <taxon>Bacteria</taxon>
        <taxon>Pseudomonadati</taxon>
        <taxon>Pseudomonadota</taxon>
        <taxon>Alphaproteobacteria</taxon>
        <taxon>Rhodospirillales</taxon>
        <taxon>Rhodovibrionaceae</taxon>
        <taxon>Tistlia</taxon>
    </lineage>
</organism>
<evidence type="ECO:0000256" key="1">
    <source>
        <dbReference type="SAM" id="SignalP"/>
    </source>
</evidence>
<dbReference type="InterPro" id="IPR052517">
    <property type="entry name" value="GlcG_carb_metab_protein"/>
</dbReference>
<evidence type="ECO:0000313" key="2">
    <source>
        <dbReference type="EMBL" id="SME89175.1"/>
    </source>
</evidence>
<dbReference type="SUPFAM" id="SSF143744">
    <property type="entry name" value="GlcG-like"/>
    <property type="match status" value="1"/>
</dbReference>
<dbReference type="InterPro" id="IPR005624">
    <property type="entry name" value="PduO/GlcC-like"/>
</dbReference>
<dbReference type="AlphaFoldDB" id="A0A1Y6B9U7"/>
<accession>A0A1Y6B9U7</accession>
<dbReference type="InterPro" id="IPR038084">
    <property type="entry name" value="PduO/GlcC-like_sf"/>
</dbReference>
<gene>
    <name evidence="2" type="ORF">SAMN05428998_101183</name>
</gene>
<dbReference type="EMBL" id="FWZX01000001">
    <property type="protein sequence ID" value="SME89175.1"/>
    <property type="molecule type" value="Genomic_DNA"/>
</dbReference>
<dbReference type="Proteomes" id="UP000192917">
    <property type="component" value="Unassembled WGS sequence"/>
</dbReference>
<proteinExistence type="predicted"/>
<dbReference type="STRING" id="560819.SAMN05428998_101183"/>
<keyword evidence="1" id="KW-0732">Signal</keyword>
<sequence length="182" mass="18415">MIRRLAAASLLAPTLAPTLALGLALSLSASLAPQARAEEEALVTFKVLAPQLAAELAMSTLATCTERGFQVAVAVVDRFGIPQAMLRARFAGPHTPDTATRKAWTAVTFRSDTLSLAAATQPGQPQSGARSITGVLMLGGGLPIEVSGQVVGAIGVSGAPSGEEDAGCAQAGLDSIQSKLPL</sequence>
<dbReference type="Gene3D" id="3.30.450.150">
    <property type="entry name" value="Haem-degrading domain"/>
    <property type="match status" value="1"/>
</dbReference>
<keyword evidence="3" id="KW-1185">Reference proteome</keyword>
<dbReference type="RefSeq" id="WP_085120542.1">
    <property type="nucleotide sequence ID" value="NZ_FWZX01000001.1"/>
</dbReference>